<dbReference type="AlphaFoldDB" id="A0A4U1JLX2"/>
<dbReference type="GO" id="GO:0008168">
    <property type="term" value="F:methyltransferase activity"/>
    <property type="evidence" value="ECO:0007669"/>
    <property type="project" value="UniProtKB-KW"/>
</dbReference>
<keyword evidence="2" id="KW-0808">Transferase</keyword>
<protein>
    <submittedName>
        <fullName evidence="2">Class I SAM-dependent methyltransferase</fullName>
    </submittedName>
</protein>
<dbReference type="GO" id="GO:0032259">
    <property type="term" value="P:methylation"/>
    <property type="evidence" value="ECO:0007669"/>
    <property type="project" value="UniProtKB-KW"/>
</dbReference>
<dbReference type="SUPFAM" id="SSF53335">
    <property type="entry name" value="S-adenosyl-L-methionine-dependent methyltransferases"/>
    <property type="match status" value="1"/>
</dbReference>
<dbReference type="Pfam" id="PF13649">
    <property type="entry name" value="Methyltransf_25"/>
    <property type="match status" value="1"/>
</dbReference>
<dbReference type="Gene3D" id="3.40.50.150">
    <property type="entry name" value="Vaccinia Virus protein VP39"/>
    <property type="match status" value="1"/>
</dbReference>
<sequence length="291" mass="32287">MSDPGLLNDADIRGLVARAEAAAEHESRLNILFQDIPLEVYGLLQFVGRPAGRLGNLLPRTPTEAEQIKWTGTHGAQMVTVASSYIKSMLAHASFLSGKPATEMVFLDHGCGWGRIPRFLSRFLAAEQIHGFDPMAESIAICQRDNVPGTFRQCDPYPESLPADAGQTFDLINVFSVFTHLNEAYQFKVLEALRAYIAPKGVLAATIRRDTFWNTPRFDAATRESMIRQHRSTGFAHLVGGNLGTRDKTAFFGETSTSIDYVRERWKGWTLVATDISIAQPGQIVLFLQRS</sequence>
<organism evidence="2 3">
    <name type="scientific">Rhodobacter capsulatus</name>
    <name type="common">Rhodopseudomonas capsulata</name>
    <dbReference type="NCBI Taxonomy" id="1061"/>
    <lineage>
        <taxon>Bacteria</taxon>
        <taxon>Pseudomonadati</taxon>
        <taxon>Pseudomonadota</taxon>
        <taxon>Alphaproteobacteria</taxon>
        <taxon>Rhodobacterales</taxon>
        <taxon>Rhodobacter group</taxon>
        <taxon>Rhodobacter</taxon>
    </lineage>
</organism>
<dbReference type="CDD" id="cd02440">
    <property type="entry name" value="AdoMet_MTases"/>
    <property type="match status" value="1"/>
</dbReference>
<evidence type="ECO:0000259" key="1">
    <source>
        <dbReference type="Pfam" id="PF13649"/>
    </source>
</evidence>
<dbReference type="RefSeq" id="WP_136908938.1">
    <property type="nucleotide sequence ID" value="NZ_SWJZ01000094.1"/>
</dbReference>
<feature type="domain" description="Methyltransferase" evidence="1">
    <location>
        <begin position="107"/>
        <end position="201"/>
    </location>
</feature>
<dbReference type="InterPro" id="IPR041698">
    <property type="entry name" value="Methyltransf_25"/>
</dbReference>
<dbReference type="Proteomes" id="UP000310597">
    <property type="component" value="Unassembled WGS sequence"/>
</dbReference>
<gene>
    <name evidence="2" type="ORF">FBT96_17535</name>
</gene>
<name>A0A4U1JLX2_RHOCA</name>
<comment type="caution">
    <text evidence="2">The sequence shown here is derived from an EMBL/GenBank/DDBJ whole genome shotgun (WGS) entry which is preliminary data.</text>
</comment>
<evidence type="ECO:0000313" key="2">
    <source>
        <dbReference type="EMBL" id="TKD14648.1"/>
    </source>
</evidence>
<evidence type="ECO:0000313" key="3">
    <source>
        <dbReference type="Proteomes" id="UP000310597"/>
    </source>
</evidence>
<proteinExistence type="predicted"/>
<dbReference type="InterPro" id="IPR029063">
    <property type="entry name" value="SAM-dependent_MTases_sf"/>
</dbReference>
<dbReference type="EMBL" id="SWJZ01000094">
    <property type="protein sequence ID" value="TKD14648.1"/>
    <property type="molecule type" value="Genomic_DNA"/>
</dbReference>
<accession>A0A4U1JLX2</accession>
<keyword evidence="2" id="KW-0489">Methyltransferase</keyword>
<reference evidence="2 3" key="1">
    <citation type="submission" date="2019-04" db="EMBL/GenBank/DDBJ databases">
        <title>Draft Whole-Genome sequence of the purple photosynthetic bacterium Rhodobacter capsulatus SP108 with an indigenous class A beta-lactamase.</title>
        <authorList>
            <person name="Robertson S."/>
            <person name="Meyer T.E."/>
            <person name="Kyndt J.A."/>
        </authorList>
    </citation>
    <scope>NUCLEOTIDE SEQUENCE [LARGE SCALE GENOMIC DNA]</scope>
    <source>
        <strain evidence="2 3">SP108</strain>
    </source>
</reference>
<dbReference type="OrthoDB" id="9777638at2"/>